<dbReference type="HAMAP" id="MF_01161">
    <property type="entry name" value="tRNA_Ile_lys_synt"/>
    <property type="match status" value="1"/>
</dbReference>
<keyword evidence="4 8" id="KW-0819">tRNA processing</keyword>
<comment type="catalytic activity">
    <reaction evidence="7 8">
        <text>cytidine(34) in tRNA(Ile2) + L-lysine + ATP = lysidine(34) in tRNA(Ile2) + AMP + diphosphate + H(+)</text>
        <dbReference type="Rhea" id="RHEA:43744"/>
        <dbReference type="Rhea" id="RHEA-COMP:10625"/>
        <dbReference type="Rhea" id="RHEA-COMP:10670"/>
        <dbReference type="ChEBI" id="CHEBI:15378"/>
        <dbReference type="ChEBI" id="CHEBI:30616"/>
        <dbReference type="ChEBI" id="CHEBI:32551"/>
        <dbReference type="ChEBI" id="CHEBI:33019"/>
        <dbReference type="ChEBI" id="CHEBI:82748"/>
        <dbReference type="ChEBI" id="CHEBI:83665"/>
        <dbReference type="ChEBI" id="CHEBI:456215"/>
        <dbReference type="EC" id="6.3.4.19"/>
    </reaction>
</comment>
<evidence type="ECO:0000256" key="2">
    <source>
        <dbReference type="ARBA" id="ARBA00022490"/>
    </source>
</evidence>
<organism evidence="10">
    <name type="scientific">Caldimicrobium thiodismutans</name>
    <dbReference type="NCBI Taxonomy" id="1653476"/>
    <lineage>
        <taxon>Bacteria</taxon>
        <taxon>Pseudomonadati</taxon>
        <taxon>Thermodesulfobacteriota</taxon>
        <taxon>Thermodesulfobacteria</taxon>
        <taxon>Thermodesulfobacteriales</taxon>
        <taxon>Thermodesulfobacteriaceae</taxon>
        <taxon>Caldimicrobium</taxon>
    </lineage>
</organism>
<dbReference type="PANTHER" id="PTHR43033:SF1">
    <property type="entry name" value="TRNA(ILE)-LYSIDINE SYNTHASE-RELATED"/>
    <property type="match status" value="1"/>
</dbReference>
<dbReference type="GO" id="GO:0032267">
    <property type="term" value="F:tRNA(Ile)-lysidine synthase activity"/>
    <property type="evidence" value="ECO:0007669"/>
    <property type="project" value="UniProtKB-EC"/>
</dbReference>
<dbReference type="SMART" id="SM00977">
    <property type="entry name" value="TilS_C"/>
    <property type="match status" value="1"/>
</dbReference>
<keyword evidence="6" id="KW-0067">ATP-binding</keyword>
<dbReference type="GO" id="GO:0005737">
    <property type="term" value="C:cytoplasm"/>
    <property type="evidence" value="ECO:0007669"/>
    <property type="project" value="UniProtKB-SubCell"/>
</dbReference>
<keyword evidence="3 8" id="KW-0436">Ligase</keyword>
<dbReference type="InterPro" id="IPR012094">
    <property type="entry name" value="tRNA_Ile_lys_synt"/>
</dbReference>
<dbReference type="CDD" id="cd01992">
    <property type="entry name" value="TilS_N"/>
    <property type="match status" value="1"/>
</dbReference>
<dbReference type="EMBL" id="DSZU01000028">
    <property type="protein sequence ID" value="HGV54822.1"/>
    <property type="molecule type" value="Genomic_DNA"/>
</dbReference>
<dbReference type="InterPro" id="IPR014729">
    <property type="entry name" value="Rossmann-like_a/b/a_fold"/>
</dbReference>
<dbReference type="EC" id="6.3.4.19" evidence="8"/>
<dbReference type="Gene3D" id="3.40.50.620">
    <property type="entry name" value="HUPs"/>
    <property type="match status" value="1"/>
</dbReference>
<comment type="caution">
    <text evidence="10">The sequence shown here is derived from an EMBL/GenBank/DDBJ whole genome shotgun (WGS) entry which is preliminary data.</text>
</comment>
<dbReference type="InterPro" id="IPR012795">
    <property type="entry name" value="tRNA_Ile_lys_synt_N"/>
</dbReference>
<evidence type="ECO:0000313" key="10">
    <source>
        <dbReference type="EMBL" id="HGV54822.1"/>
    </source>
</evidence>
<keyword evidence="2 8" id="KW-0963">Cytoplasm</keyword>
<evidence type="ECO:0000256" key="5">
    <source>
        <dbReference type="ARBA" id="ARBA00022741"/>
    </source>
</evidence>
<evidence type="ECO:0000256" key="3">
    <source>
        <dbReference type="ARBA" id="ARBA00022598"/>
    </source>
</evidence>
<comment type="function">
    <text evidence="8">Ligates lysine onto the cytidine present at position 34 of the AUA codon-specific tRNA(Ile) that contains the anticodon CAU, in an ATP-dependent manner. Cytidine is converted to lysidine, thus changing the amino acid specificity of the tRNA from methionine to isoleucine.</text>
</comment>
<dbReference type="InterPro" id="IPR012796">
    <property type="entry name" value="Lysidine-tRNA-synth_C"/>
</dbReference>
<name>A0A832GMV9_9BACT</name>
<keyword evidence="5" id="KW-0547">Nucleotide-binding</keyword>
<dbReference type="PANTHER" id="PTHR43033">
    <property type="entry name" value="TRNA(ILE)-LYSIDINE SYNTHASE-RELATED"/>
    <property type="match status" value="1"/>
</dbReference>
<dbReference type="AlphaFoldDB" id="A0A832GMV9"/>
<reference evidence="10" key="1">
    <citation type="journal article" date="2020" name="mSystems">
        <title>Genome- and Community-Level Interaction Insights into Carbon Utilization and Element Cycling Functions of Hydrothermarchaeota in Hydrothermal Sediment.</title>
        <authorList>
            <person name="Zhou Z."/>
            <person name="Liu Y."/>
            <person name="Xu W."/>
            <person name="Pan J."/>
            <person name="Luo Z.H."/>
            <person name="Li M."/>
        </authorList>
    </citation>
    <scope>NUCLEOTIDE SEQUENCE [LARGE SCALE GENOMIC DNA]</scope>
    <source>
        <strain evidence="10">SpSt-605</strain>
    </source>
</reference>
<comment type="subcellular location">
    <subcellularLocation>
        <location evidence="1 8">Cytoplasm</location>
    </subcellularLocation>
</comment>
<gene>
    <name evidence="8 10" type="primary">tilS</name>
    <name evidence="10" type="ORF">ENT73_01860</name>
</gene>
<comment type="similarity">
    <text evidence="8">Belongs to the tRNA(Ile)-lysidine synthase family.</text>
</comment>
<proteinExistence type="inferred from homology"/>
<dbReference type="GO" id="GO:0005524">
    <property type="term" value="F:ATP binding"/>
    <property type="evidence" value="ECO:0007669"/>
    <property type="project" value="UniProtKB-KW"/>
</dbReference>
<dbReference type="GO" id="GO:0006400">
    <property type="term" value="P:tRNA modification"/>
    <property type="evidence" value="ECO:0007669"/>
    <property type="project" value="UniProtKB-UniRule"/>
</dbReference>
<feature type="domain" description="Lysidine-tRNA(Ile) synthetase C-terminal" evidence="9">
    <location>
        <begin position="378"/>
        <end position="449"/>
    </location>
</feature>
<accession>A0A832GMV9</accession>
<evidence type="ECO:0000259" key="9">
    <source>
        <dbReference type="SMART" id="SM00977"/>
    </source>
</evidence>
<evidence type="ECO:0000256" key="6">
    <source>
        <dbReference type="ARBA" id="ARBA00022840"/>
    </source>
</evidence>
<dbReference type="NCBIfam" id="TIGR02432">
    <property type="entry name" value="lysidine_TilS_N"/>
    <property type="match status" value="1"/>
</dbReference>
<evidence type="ECO:0000256" key="1">
    <source>
        <dbReference type="ARBA" id="ARBA00004496"/>
    </source>
</evidence>
<dbReference type="NCBIfam" id="TIGR02433">
    <property type="entry name" value="lysidine_TilS_C"/>
    <property type="match status" value="1"/>
</dbReference>
<dbReference type="InterPro" id="IPR011063">
    <property type="entry name" value="TilS/TtcA_N"/>
</dbReference>
<protein>
    <recommendedName>
        <fullName evidence="8">tRNA(Ile)-lysidine synthase</fullName>
        <ecNumber evidence="8">6.3.4.19</ecNumber>
    </recommendedName>
    <alternativeName>
        <fullName evidence="8">tRNA(Ile)-2-lysyl-cytidine synthase</fullName>
    </alternativeName>
    <alternativeName>
        <fullName evidence="8">tRNA(Ile)-lysidine synthetase</fullName>
    </alternativeName>
</protein>
<dbReference type="Gene3D" id="1.20.59.20">
    <property type="match status" value="1"/>
</dbReference>
<evidence type="ECO:0000256" key="4">
    <source>
        <dbReference type="ARBA" id="ARBA00022694"/>
    </source>
</evidence>
<sequence>MLLKKVKKTIEEYKLLHKGDRILVGVSAGLDSISLLESLYLLKEEYDLSIYVSHYDHKIRKDSHKDALFVYEFCLKRGIPLFITASPVPLYAKRERISLEMAGRELRYNLWYSLAKKYDFHKIALAHHLDDLIEEVLLKLIKGTGKRGLAGIPIKREDLIIRPFLFVSKEEIKNFAVERGLSWREDPTNKDLRIPRNKIRHILIPFLEENFNPNIRETLKRTVMILEEEEELIEKEAIENFAKIKSYWEDDLILKISDLKLLPSVMRRRIYFLAFKEVGIPLLRITSKHLSSLEALIIKQSKGPIYLPGNFLAYRGPGYLRFTKKVFTFPYFELKIERPDTYTLPIGKIKVSIIEKEKRPPQHPLNFQLSGDKPLFPLLFRKRKPGDRIYFPGIGHKKLKKFLQEKRVPSYLRDSLLVIERENQIIGVWNVYIHPEYLVRDDTKNVLLLELLKE</sequence>
<dbReference type="SUPFAM" id="SSF56037">
    <property type="entry name" value="PheT/TilS domain"/>
    <property type="match status" value="1"/>
</dbReference>
<dbReference type="Pfam" id="PF11734">
    <property type="entry name" value="TilS_C"/>
    <property type="match status" value="1"/>
</dbReference>
<dbReference type="SUPFAM" id="SSF82829">
    <property type="entry name" value="MesJ substrate recognition domain-like"/>
    <property type="match status" value="1"/>
</dbReference>
<evidence type="ECO:0000256" key="7">
    <source>
        <dbReference type="ARBA" id="ARBA00048539"/>
    </source>
</evidence>
<comment type="caution">
    <text evidence="8">Lacks conserved residue(s) required for the propagation of feature annotation.</text>
</comment>
<dbReference type="Pfam" id="PF01171">
    <property type="entry name" value="ATP_bind_3"/>
    <property type="match status" value="1"/>
</dbReference>
<evidence type="ECO:0000256" key="8">
    <source>
        <dbReference type="HAMAP-Rule" id="MF_01161"/>
    </source>
</evidence>
<dbReference type="SUPFAM" id="SSF52402">
    <property type="entry name" value="Adenine nucleotide alpha hydrolases-like"/>
    <property type="match status" value="1"/>
</dbReference>